<gene>
    <name evidence="2" type="ORF">LSALG_LOCUS29860</name>
</gene>
<evidence type="ECO:0008006" key="4">
    <source>
        <dbReference type="Google" id="ProtNLM"/>
    </source>
</evidence>
<dbReference type="InterPro" id="IPR016024">
    <property type="entry name" value="ARM-type_fold"/>
</dbReference>
<dbReference type="SUPFAM" id="SSF48371">
    <property type="entry name" value="ARM repeat"/>
    <property type="match status" value="1"/>
</dbReference>
<dbReference type="AlphaFoldDB" id="A0AA35ZDP3"/>
<evidence type="ECO:0000256" key="1">
    <source>
        <dbReference type="SAM" id="MobiDB-lite"/>
    </source>
</evidence>
<feature type="region of interest" description="Disordered" evidence="1">
    <location>
        <begin position="955"/>
        <end position="1004"/>
    </location>
</feature>
<dbReference type="InterPro" id="IPR011989">
    <property type="entry name" value="ARM-like"/>
</dbReference>
<organism evidence="2 3">
    <name type="scientific">Lactuca saligna</name>
    <name type="common">Willowleaf lettuce</name>
    <dbReference type="NCBI Taxonomy" id="75948"/>
    <lineage>
        <taxon>Eukaryota</taxon>
        <taxon>Viridiplantae</taxon>
        <taxon>Streptophyta</taxon>
        <taxon>Embryophyta</taxon>
        <taxon>Tracheophyta</taxon>
        <taxon>Spermatophyta</taxon>
        <taxon>Magnoliopsida</taxon>
        <taxon>eudicotyledons</taxon>
        <taxon>Gunneridae</taxon>
        <taxon>Pentapetalae</taxon>
        <taxon>asterids</taxon>
        <taxon>campanulids</taxon>
        <taxon>Asterales</taxon>
        <taxon>Asteraceae</taxon>
        <taxon>Cichorioideae</taxon>
        <taxon>Cichorieae</taxon>
        <taxon>Lactucinae</taxon>
        <taxon>Lactuca</taxon>
    </lineage>
</organism>
<protein>
    <recommendedName>
        <fullName evidence="4">Importin N-terminal domain-containing protein</fullName>
    </recommendedName>
</protein>
<dbReference type="GO" id="GO:0005829">
    <property type="term" value="C:cytosol"/>
    <property type="evidence" value="ECO:0007669"/>
    <property type="project" value="TreeGrafter"/>
</dbReference>
<evidence type="ECO:0000313" key="2">
    <source>
        <dbReference type="EMBL" id="CAI9290676.1"/>
    </source>
</evidence>
<proteinExistence type="predicted"/>
<name>A0AA35ZDP3_LACSI</name>
<dbReference type="Gene3D" id="1.25.10.10">
    <property type="entry name" value="Leucine-rich Repeat Variant"/>
    <property type="match status" value="2"/>
</dbReference>
<dbReference type="GO" id="GO:0005049">
    <property type="term" value="F:nuclear export signal receptor activity"/>
    <property type="evidence" value="ECO:0007669"/>
    <property type="project" value="TreeGrafter"/>
</dbReference>
<keyword evidence="3" id="KW-1185">Reference proteome</keyword>
<reference evidence="2" key="1">
    <citation type="submission" date="2023-04" db="EMBL/GenBank/DDBJ databases">
        <authorList>
            <person name="Vijverberg K."/>
            <person name="Xiong W."/>
            <person name="Schranz E."/>
        </authorList>
    </citation>
    <scope>NUCLEOTIDE SEQUENCE</scope>
</reference>
<dbReference type="GO" id="GO:0006606">
    <property type="term" value="P:protein import into nucleus"/>
    <property type="evidence" value="ECO:0007669"/>
    <property type="project" value="TreeGrafter"/>
</dbReference>
<dbReference type="PANTHER" id="PTHR10997:SF29">
    <property type="entry name" value="ARM REPEAT SUPERFAMILY PROTEIN"/>
    <property type="match status" value="1"/>
</dbReference>
<feature type="compositionally biased region" description="Acidic residues" evidence="1">
    <location>
        <begin position="959"/>
        <end position="1004"/>
    </location>
</feature>
<dbReference type="Proteomes" id="UP001177003">
    <property type="component" value="Chromosome 6"/>
</dbReference>
<sequence>MELTSQVAQLLNNTLSPDGEVRRSASDALDCLSPNPDFSFALISIAVGGGENQGQSIAAATYLKNFTRRNTIQGETASRVNKEFRDRLVLALLQAEPAILKVLIEAFRPIVDAEFVKQNLWDELVPQLRSVIQDSDLVNRSGNSRWKTINSLTVLQSVIRPFQYFLNPKIAKEPVPPQLELIAQEILIHLISLFHLYVEDLCVQNKVNMDAEKSLLILSKCIYYAVRSHMPSALVPLLPSLCHDLIRILHSLKFEDCDSSEDGYMLRLKTGKRSLLIFCALITRHRKFSDKLMPDIINSAVKLVKFKTDFSKLDNLGERVMSLAFDVISRLLETGPGWRLVSPHFSSLLESAIFPAIVMNEKDITEWEEDSDEYIRKNLPSELEEISGLREDLFTPRKSALNLLGVISISKGPPVAASLTSKRKKGEKNKQKGRSSMGELLVLPFLSKFPTPSHTNTPVRKITNDYYGVLMAYGNLVDFLKEQKPAYTTTLIRSRVLPLYNASFCDPYLVASANWILGELVSCIPEEMSSDVYTSLLKALTMEDTEDISCYPVRVSSAGAIAQLVENEFLPPEWLPILQVVVGRIKESNDEDTESAIMFEVLKTLVEAGGDAVVPHIPHIISLLAQHILNHIPLSPEPWPQVVARGFAALSVMGQCWEESFPGGVVDDAQSDVVVSGRATIDKAFTDLLQEAWLRPMEDEITESPSPSSCCMDDSSTLLVFIMSNLDECDEIQIKKVTNLLHAWAHRISNWSSWEEEEDLSIFNCIKEAAHLYRKVTVTNFIRRSNSGQPSIIENIGSFVSSAFSQYPSVIYRAASSVHILLHLSTCFPDEEIVMRDLTMAFCHSAFDCFREQQSKPSPLWKPLLLAICTCYSCYPDVVENTLEKDRAEGLKTWARALCSISSTEFEHGLTTENEIKLTVLTLAKMITRMITGGNDGGGLLSECLAAMMEASVRLKEAQEEDEDNDENEDENNTDDDTEDDEDDDDDDDEDSEDDGVHEETEEQFLERCAQAAIEMENGTNLEEIDEEDEEQEIEMGELDEVDALSIVKSLIESNREIVLQRADLPQQVVSSFVDAFPGLVFKI</sequence>
<dbReference type="GO" id="GO:0006611">
    <property type="term" value="P:protein export from nucleus"/>
    <property type="evidence" value="ECO:0007669"/>
    <property type="project" value="TreeGrafter"/>
</dbReference>
<dbReference type="GO" id="GO:0005635">
    <property type="term" value="C:nuclear envelope"/>
    <property type="evidence" value="ECO:0007669"/>
    <property type="project" value="TreeGrafter"/>
</dbReference>
<dbReference type="EMBL" id="OX465082">
    <property type="protein sequence ID" value="CAI9290676.1"/>
    <property type="molecule type" value="Genomic_DNA"/>
</dbReference>
<accession>A0AA35ZDP3</accession>
<evidence type="ECO:0000313" key="3">
    <source>
        <dbReference type="Proteomes" id="UP001177003"/>
    </source>
</evidence>
<dbReference type="PANTHER" id="PTHR10997">
    <property type="entry name" value="IMPORTIN-7, 8, 11"/>
    <property type="match status" value="1"/>
</dbReference>